<sequence>MQSRTRTRFDRARLIGSRALQISRGAQPKVEFSVDEDPIKIAIREYEEDVLPLDAVVKEEYVDKMEPMEDDD</sequence>
<accession>A0A2A2HAV1</accession>
<proteinExistence type="predicted"/>
<evidence type="ECO:0000256" key="1">
    <source>
        <dbReference type="ARBA" id="ARBA00022478"/>
    </source>
</evidence>
<dbReference type="GO" id="GO:0006351">
    <property type="term" value="P:DNA-templated transcription"/>
    <property type="evidence" value="ECO:0007669"/>
    <property type="project" value="InterPro"/>
</dbReference>
<keyword evidence="5" id="KW-1185">Reference proteome</keyword>
<organism evidence="3 5">
    <name type="scientific">Methanosphaera cuniculi</name>
    <dbReference type="NCBI Taxonomy" id="1077256"/>
    <lineage>
        <taxon>Archaea</taxon>
        <taxon>Methanobacteriati</taxon>
        <taxon>Methanobacteriota</taxon>
        <taxon>Methanomada group</taxon>
        <taxon>Methanobacteria</taxon>
        <taxon>Methanobacteriales</taxon>
        <taxon>Methanobacteriaceae</taxon>
        <taxon>Methanosphaera</taxon>
    </lineage>
</organism>
<evidence type="ECO:0000313" key="5">
    <source>
        <dbReference type="Proteomes" id="UP000217528"/>
    </source>
</evidence>
<reference evidence="3 5" key="2">
    <citation type="journal article" date="2017" name="BMC Genomics">
        <title>Genomic analysis of methanogenic archaea reveals a shift towards energy conservation.</title>
        <authorList>
            <person name="Gilmore S.P."/>
            <person name="Henske J.K."/>
            <person name="Sexton J.A."/>
            <person name="Solomon K.V."/>
            <person name="Seppala S."/>
            <person name="Yoo J.I."/>
            <person name="Huyett L.M."/>
            <person name="Pressman A."/>
            <person name="Cogan J.Z."/>
            <person name="Kivenson V."/>
            <person name="Peng X."/>
            <person name="Tan Y."/>
            <person name="Valentine D.L."/>
            <person name="O'Malley M.A."/>
        </authorList>
    </citation>
    <scope>NUCLEOTIDE SEQUENCE [LARGE SCALE GENOMIC DNA]</scope>
    <source>
        <strain evidence="3 5">1R-7</strain>
    </source>
</reference>
<dbReference type="AlphaFoldDB" id="A0A2A2HAV1"/>
<dbReference type="InterPro" id="IPR036161">
    <property type="entry name" value="RPB6/omega-like_sf"/>
</dbReference>
<evidence type="ECO:0000313" key="6">
    <source>
        <dbReference type="Proteomes" id="UP000246004"/>
    </source>
</evidence>
<dbReference type="Pfam" id="PF01192">
    <property type="entry name" value="RNA_pol_Rpb6"/>
    <property type="match status" value="1"/>
</dbReference>
<dbReference type="EMBL" id="LMVN01000027">
    <property type="protein sequence ID" value="PAV06631.1"/>
    <property type="molecule type" value="Genomic_DNA"/>
</dbReference>
<name>A0A2A2HAV1_9EURY</name>
<dbReference type="Proteomes" id="UP000217528">
    <property type="component" value="Unassembled WGS sequence"/>
</dbReference>
<reference evidence="4 6" key="1">
    <citation type="submission" date="2016-04" db="EMBL/GenBank/DDBJ databases">
        <title>Genome sequence of Methanosphaera cuniculi DSM 4103.</title>
        <authorList>
            <person name="Poehlein A."/>
            <person name="Seedorf H."/>
            <person name="Daniel R."/>
        </authorList>
    </citation>
    <scope>NUCLEOTIDE SEQUENCE [LARGE SCALE GENOMIC DNA]</scope>
    <source>
        <strain evidence="4 6">DSM 4103</strain>
    </source>
</reference>
<dbReference type="Gene3D" id="3.90.940.10">
    <property type="match status" value="1"/>
</dbReference>
<dbReference type="OrthoDB" id="10567at2157"/>
<evidence type="ECO:0000313" key="4">
    <source>
        <dbReference type="EMBL" id="PWL07819.1"/>
    </source>
</evidence>
<evidence type="ECO:0000256" key="2">
    <source>
        <dbReference type="ARBA" id="ARBA00023163"/>
    </source>
</evidence>
<dbReference type="Proteomes" id="UP000246004">
    <property type="component" value="Unassembled WGS sequence"/>
</dbReference>
<comment type="caution">
    <text evidence="3">The sequence shown here is derived from an EMBL/GenBank/DDBJ whole genome shotgun (WGS) entry which is preliminary data.</text>
</comment>
<keyword evidence="1 3" id="KW-0240">DNA-directed RNA polymerase</keyword>
<gene>
    <name evidence="3" type="ORF">ASJ82_04160</name>
    <name evidence="4" type="ORF">MSCUN_13500</name>
</gene>
<dbReference type="InterPro" id="IPR006110">
    <property type="entry name" value="Pol_omega/Rpo6/RPB6"/>
</dbReference>
<protein>
    <submittedName>
        <fullName evidence="3">DNA-directed RNA polymerase subunit K</fullName>
    </submittedName>
</protein>
<evidence type="ECO:0000313" key="3">
    <source>
        <dbReference type="EMBL" id="PAV06631.1"/>
    </source>
</evidence>
<dbReference type="NCBIfam" id="NF002208">
    <property type="entry name" value="PRK01099.1-3"/>
    <property type="match status" value="1"/>
</dbReference>
<dbReference type="EMBL" id="LWMS01000044">
    <property type="protein sequence ID" value="PWL07819.1"/>
    <property type="molecule type" value="Genomic_DNA"/>
</dbReference>
<dbReference type="RefSeq" id="WP_095609271.1">
    <property type="nucleotide sequence ID" value="NZ_CANQEZ010000004.1"/>
</dbReference>
<dbReference type="GO" id="GO:0003899">
    <property type="term" value="F:DNA-directed RNA polymerase activity"/>
    <property type="evidence" value="ECO:0007669"/>
    <property type="project" value="InterPro"/>
</dbReference>
<dbReference type="GO" id="GO:0003677">
    <property type="term" value="F:DNA binding"/>
    <property type="evidence" value="ECO:0007669"/>
    <property type="project" value="InterPro"/>
</dbReference>
<dbReference type="SUPFAM" id="SSF63562">
    <property type="entry name" value="RPB6/omega subunit-like"/>
    <property type="match status" value="1"/>
</dbReference>
<dbReference type="GO" id="GO:0000428">
    <property type="term" value="C:DNA-directed RNA polymerase complex"/>
    <property type="evidence" value="ECO:0007669"/>
    <property type="project" value="UniProtKB-KW"/>
</dbReference>
<keyword evidence="2" id="KW-0804">Transcription</keyword>